<comment type="caution">
    <text evidence="7">The sequence shown here is derived from an EMBL/GenBank/DDBJ whole genome shotgun (WGS) entry which is preliminary data.</text>
</comment>
<dbReference type="CDD" id="cd07185">
    <property type="entry name" value="OmpA_C-like"/>
    <property type="match status" value="1"/>
</dbReference>
<sequence>MSDAAAASDASAAAVSDAAASAASEGAASVSQPQGASSGLSSLSDSGMKESAHNMAQGDTLTTRETAQGTAVNLSSDVLFDFGQAGLKPEAAGALEKVAAMINERGAAAKVTIVGYTDAKGSAEYNRRLSVSRAQSVKDWLVRHGVQQAIAVEGKGAADPVAPNAKPDGSDNPEGRAQNRRMEILIASGEAGK</sequence>
<dbReference type="InterPro" id="IPR006665">
    <property type="entry name" value="OmpA-like"/>
</dbReference>
<dbReference type="EMBL" id="LXSL01000032">
    <property type="protein sequence ID" value="OAM26188.1"/>
    <property type="molecule type" value="Genomic_DNA"/>
</dbReference>
<feature type="domain" description="OmpA-like" evidence="6">
    <location>
        <begin position="67"/>
        <end position="190"/>
    </location>
</feature>
<evidence type="ECO:0000313" key="8">
    <source>
        <dbReference type="Proteomes" id="UP000077885"/>
    </source>
</evidence>
<dbReference type="Gene3D" id="3.30.1330.60">
    <property type="entry name" value="OmpA-like domain"/>
    <property type="match status" value="1"/>
</dbReference>
<dbReference type="PANTHER" id="PTHR30329:SF21">
    <property type="entry name" value="LIPOPROTEIN YIAD-RELATED"/>
    <property type="match status" value="1"/>
</dbReference>
<dbReference type="GO" id="GO:0009279">
    <property type="term" value="C:cell outer membrane"/>
    <property type="evidence" value="ECO:0007669"/>
    <property type="project" value="UniProtKB-SubCell"/>
</dbReference>
<comment type="subcellular location">
    <subcellularLocation>
        <location evidence="1">Cell outer membrane</location>
    </subcellularLocation>
</comment>
<dbReference type="InterPro" id="IPR050330">
    <property type="entry name" value="Bact_OuterMem_StrucFunc"/>
</dbReference>
<dbReference type="Proteomes" id="UP000077885">
    <property type="component" value="Unassembled WGS sequence"/>
</dbReference>
<keyword evidence="8" id="KW-1185">Reference proteome</keyword>
<evidence type="ECO:0000256" key="4">
    <source>
        <dbReference type="PROSITE-ProRule" id="PRU00473"/>
    </source>
</evidence>
<proteinExistence type="predicted"/>
<keyword evidence="2 4" id="KW-0472">Membrane</keyword>
<feature type="compositionally biased region" description="Low complexity" evidence="5">
    <location>
        <begin position="22"/>
        <end position="46"/>
    </location>
</feature>
<protein>
    <recommendedName>
        <fullName evidence="6">OmpA-like domain-containing protein</fullName>
    </recommendedName>
</protein>
<reference evidence="8" key="1">
    <citation type="submission" date="2016-05" db="EMBL/GenBank/DDBJ databases">
        <title>Draft genome of Corynebacterium afermentans subsp. afermentans LCDC 88199T.</title>
        <authorList>
            <person name="Bernier A.-M."/>
            <person name="Bernard K."/>
        </authorList>
    </citation>
    <scope>NUCLEOTIDE SEQUENCE [LARGE SCALE GENOMIC DNA]</scope>
    <source>
        <strain evidence="8">NML02-A-017</strain>
    </source>
</reference>
<dbReference type="SUPFAM" id="SSF103088">
    <property type="entry name" value="OmpA-like"/>
    <property type="match status" value="1"/>
</dbReference>
<evidence type="ECO:0000256" key="1">
    <source>
        <dbReference type="ARBA" id="ARBA00004442"/>
    </source>
</evidence>
<dbReference type="PROSITE" id="PS51123">
    <property type="entry name" value="OMPA_2"/>
    <property type="match status" value="1"/>
</dbReference>
<evidence type="ECO:0000256" key="2">
    <source>
        <dbReference type="ARBA" id="ARBA00023136"/>
    </source>
</evidence>
<evidence type="ECO:0000256" key="5">
    <source>
        <dbReference type="SAM" id="MobiDB-lite"/>
    </source>
</evidence>
<dbReference type="PANTHER" id="PTHR30329">
    <property type="entry name" value="STATOR ELEMENT OF FLAGELLAR MOTOR COMPLEX"/>
    <property type="match status" value="1"/>
</dbReference>
<evidence type="ECO:0000313" key="7">
    <source>
        <dbReference type="EMBL" id="OAM26188.1"/>
    </source>
</evidence>
<evidence type="ECO:0000259" key="6">
    <source>
        <dbReference type="PROSITE" id="PS51123"/>
    </source>
</evidence>
<evidence type="ECO:0000256" key="3">
    <source>
        <dbReference type="ARBA" id="ARBA00023237"/>
    </source>
</evidence>
<dbReference type="AlphaFoldDB" id="A0A1A9RVI6"/>
<feature type="region of interest" description="Disordered" evidence="5">
    <location>
        <begin position="22"/>
        <end position="60"/>
    </location>
</feature>
<dbReference type="InterPro" id="IPR036737">
    <property type="entry name" value="OmpA-like_sf"/>
</dbReference>
<dbReference type="PRINTS" id="PR01021">
    <property type="entry name" value="OMPADOMAIN"/>
</dbReference>
<feature type="region of interest" description="Disordered" evidence="5">
    <location>
        <begin position="153"/>
        <end position="182"/>
    </location>
</feature>
<gene>
    <name evidence="7" type="ORF">A7P95_10540</name>
</gene>
<dbReference type="Pfam" id="PF00691">
    <property type="entry name" value="OmpA"/>
    <property type="match status" value="1"/>
</dbReference>
<accession>A0A1A9RVI6</accession>
<keyword evidence="3" id="KW-0998">Cell outer membrane</keyword>
<name>A0A1A9RVI6_9NEIS</name>
<organism evidence="7 8">
    <name type="scientific">Eikenella longinqua</name>
    <dbReference type="NCBI Taxonomy" id="1795827"/>
    <lineage>
        <taxon>Bacteria</taxon>
        <taxon>Pseudomonadati</taxon>
        <taxon>Pseudomonadota</taxon>
        <taxon>Betaproteobacteria</taxon>
        <taxon>Neisseriales</taxon>
        <taxon>Neisseriaceae</taxon>
        <taxon>Eikenella</taxon>
    </lineage>
</organism>
<dbReference type="InterPro" id="IPR006664">
    <property type="entry name" value="OMP_bac"/>
</dbReference>
<dbReference type="STRING" id="1795827.A7P95_10540"/>